<dbReference type="EMBL" id="CAJVQB010019912">
    <property type="protein sequence ID" value="CAG8792760.1"/>
    <property type="molecule type" value="Genomic_DNA"/>
</dbReference>
<dbReference type="Proteomes" id="UP000789901">
    <property type="component" value="Unassembled WGS sequence"/>
</dbReference>
<proteinExistence type="predicted"/>
<evidence type="ECO:0000313" key="1">
    <source>
        <dbReference type="EMBL" id="CAG8792760.1"/>
    </source>
</evidence>
<feature type="non-terminal residue" evidence="1">
    <location>
        <position position="1"/>
    </location>
</feature>
<keyword evidence="2" id="KW-1185">Reference proteome</keyword>
<gene>
    <name evidence="1" type="ORF">GMARGA_LOCUS21506</name>
</gene>
<evidence type="ECO:0000313" key="2">
    <source>
        <dbReference type="Proteomes" id="UP000789901"/>
    </source>
</evidence>
<accession>A0ABN7VQK2</accession>
<comment type="caution">
    <text evidence="1">The sequence shown here is derived from an EMBL/GenBank/DDBJ whole genome shotgun (WGS) entry which is preliminary data.</text>
</comment>
<sequence>TLVPLIFPGTNELLSTFTVHPILSQISGSSLGSSASPVVLAPSTK</sequence>
<organism evidence="1 2">
    <name type="scientific">Gigaspora margarita</name>
    <dbReference type="NCBI Taxonomy" id="4874"/>
    <lineage>
        <taxon>Eukaryota</taxon>
        <taxon>Fungi</taxon>
        <taxon>Fungi incertae sedis</taxon>
        <taxon>Mucoromycota</taxon>
        <taxon>Glomeromycotina</taxon>
        <taxon>Glomeromycetes</taxon>
        <taxon>Diversisporales</taxon>
        <taxon>Gigasporaceae</taxon>
        <taxon>Gigaspora</taxon>
    </lineage>
</organism>
<name>A0ABN7VQK2_GIGMA</name>
<protein>
    <submittedName>
        <fullName evidence="1">7774_t:CDS:1</fullName>
    </submittedName>
</protein>
<reference evidence="1 2" key="1">
    <citation type="submission" date="2021-06" db="EMBL/GenBank/DDBJ databases">
        <authorList>
            <person name="Kallberg Y."/>
            <person name="Tangrot J."/>
            <person name="Rosling A."/>
        </authorList>
    </citation>
    <scope>NUCLEOTIDE SEQUENCE [LARGE SCALE GENOMIC DNA]</scope>
    <source>
        <strain evidence="1 2">120-4 pot B 10/14</strain>
    </source>
</reference>